<dbReference type="InterPro" id="IPR011991">
    <property type="entry name" value="ArsR-like_HTH"/>
</dbReference>
<reference evidence="9" key="2">
    <citation type="submission" date="2016-10" db="EMBL/GenBank/DDBJ databases">
        <authorList>
            <person name="Varghese N."/>
            <person name="Submissions S."/>
        </authorList>
    </citation>
    <scope>NUCLEOTIDE SEQUENCE [LARGE SCALE GENOMIC DNA]</scope>
    <source>
        <strain evidence="9">CGMCC 1.12397</strain>
    </source>
</reference>
<dbReference type="PROSITE" id="PS51077">
    <property type="entry name" value="HTH_ICLR"/>
    <property type="match status" value="1"/>
</dbReference>
<feature type="domain" description="HTH iclR-type" evidence="5">
    <location>
        <begin position="13"/>
        <end position="72"/>
    </location>
</feature>
<dbReference type="InterPro" id="IPR005471">
    <property type="entry name" value="Tscrpt_reg_IclR_N"/>
</dbReference>
<feature type="coiled-coil region" evidence="4">
    <location>
        <begin position="171"/>
        <end position="198"/>
    </location>
</feature>
<dbReference type="GO" id="GO:0003677">
    <property type="term" value="F:DNA binding"/>
    <property type="evidence" value="ECO:0007669"/>
    <property type="project" value="UniProtKB-KW"/>
</dbReference>
<evidence type="ECO:0000313" key="8">
    <source>
        <dbReference type="EMBL" id="SDR03625.1"/>
    </source>
</evidence>
<reference evidence="8" key="1">
    <citation type="submission" date="2016-10" db="EMBL/GenBank/DDBJ databases">
        <authorList>
            <person name="de Groot N.N."/>
        </authorList>
    </citation>
    <scope>NUCLEOTIDE SEQUENCE [LARGE SCALE GENOMIC DNA]</scope>
    <source>
        <strain evidence="8">CGMCC 1.12397</strain>
    </source>
</reference>
<dbReference type="Pfam" id="PF01614">
    <property type="entry name" value="IclR_C"/>
    <property type="match status" value="1"/>
</dbReference>
<dbReference type="InterPro" id="IPR036390">
    <property type="entry name" value="WH_DNA-bd_sf"/>
</dbReference>
<dbReference type="SUPFAM" id="SSF55781">
    <property type="entry name" value="GAF domain-like"/>
    <property type="match status" value="1"/>
</dbReference>
<evidence type="ECO:0000256" key="4">
    <source>
        <dbReference type="SAM" id="Coils"/>
    </source>
</evidence>
<dbReference type="EMBL" id="QQST01000002">
    <property type="protein sequence ID" value="RDI70192.1"/>
    <property type="molecule type" value="Genomic_DNA"/>
</dbReference>
<keyword evidence="10" id="KW-1185">Reference proteome</keyword>
<dbReference type="GO" id="GO:0045892">
    <property type="term" value="P:negative regulation of DNA-templated transcription"/>
    <property type="evidence" value="ECO:0007669"/>
    <property type="project" value="TreeGrafter"/>
</dbReference>
<dbReference type="PROSITE" id="PS51078">
    <property type="entry name" value="ICLR_ED"/>
    <property type="match status" value="1"/>
</dbReference>
<dbReference type="SUPFAM" id="SSF46785">
    <property type="entry name" value="Winged helix' DNA-binding domain"/>
    <property type="match status" value="1"/>
</dbReference>
<dbReference type="Pfam" id="PF09339">
    <property type="entry name" value="HTH_IclR"/>
    <property type="match status" value="1"/>
</dbReference>
<name>A0A1H1FRY0_9EURY</name>
<keyword evidence="2" id="KW-0238">DNA-binding</keyword>
<dbReference type="AlphaFoldDB" id="A0A1H1FRY0"/>
<dbReference type="Gene3D" id="3.30.450.40">
    <property type="match status" value="1"/>
</dbReference>
<dbReference type="EMBL" id="FNKQ01000004">
    <property type="protein sequence ID" value="SDR03625.1"/>
    <property type="molecule type" value="Genomic_DNA"/>
</dbReference>
<keyword evidence="1" id="KW-0805">Transcription regulation</keyword>
<gene>
    <name evidence="7" type="ORF">DWB78_16390</name>
    <name evidence="8" type="ORF">SAMN05216278_3375</name>
</gene>
<dbReference type="OrthoDB" id="14763at2157"/>
<evidence type="ECO:0000259" key="6">
    <source>
        <dbReference type="PROSITE" id="PS51078"/>
    </source>
</evidence>
<dbReference type="PANTHER" id="PTHR30136">
    <property type="entry name" value="HELIX-TURN-HELIX TRANSCRIPTIONAL REGULATOR, ICLR FAMILY"/>
    <property type="match status" value="1"/>
</dbReference>
<dbReference type="GO" id="GO:0003700">
    <property type="term" value="F:DNA-binding transcription factor activity"/>
    <property type="evidence" value="ECO:0007669"/>
    <property type="project" value="TreeGrafter"/>
</dbReference>
<keyword evidence="4" id="KW-0175">Coiled coil</keyword>
<organism evidence="8 9">
    <name type="scientific">Halopelagius longus</name>
    <dbReference type="NCBI Taxonomy" id="1236180"/>
    <lineage>
        <taxon>Archaea</taxon>
        <taxon>Methanobacteriati</taxon>
        <taxon>Methanobacteriota</taxon>
        <taxon>Stenosarchaea group</taxon>
        <taxon>Halobacteria</taxon>
        <taxon>Halobacteriales</taxon>
        <taxon>Haloferacaceae</taxon>
    </lineage>
</organism>
<proteinExistence type="predicted"/>
<evidence type="ECO:0000313" key="7">
    <source>
        <dbReference type="EMBL" id="RDI70192.1"/>
    </source>
</evidence>
<dbReference type="InterPro" id="IPR036388">
    <property type="entry name" value="WH-like_DNA-bd_sf"/>
</dbReference>
<feature type="domain" description="IclR-ED" evidence="6">
    <location>
        <begin position="73"/>
        <end position="256"/>
    </location>
</feature>
<dbReference type="Proteomes" id="UP000199289">
    <property type="component" value="Unassembled WGS sequence"/>
</dbReference>
<dbReference type="PANTHER" id="PTHR30136:SF35">
    <property type="entry name" value="HTH-TYPE TRANSCRIPTIONAL REGULATOR RV1719"/>
    <property type="match status" value="1"/>
</dbReference>
<evidence type="ECO:0000256" key="1">
    <source>
        <dbReference type="ARBA" id="ARBA00023015"/>
    </source>
</evidence>
<dbReference type="Proteomes" id="UP000255421">
    <property type="component" value="Unassembled WGS sequence"/>
</dbReference>
<dbReference type="InterPro" id="IPR029016">
    <property type="entry name" value="GAF-like_dom_sf"/>
</dbReference>
<dbReference type="InterPro" id="IPR014757">
    <property type="entry name" value="Tscrpt_reg_IclR_C"/>
</dbReference>
<dbReference type="CDD" id="cd00090">
    <property type="entry name" value="HTH_ARSR"/>
    <property type="match status" value="1"/>
</dbReference>
<dbReference type="RefSeq" id="WP_092538861.1">
    <property type="nucleotide sequence ID" value="NZ_FNKQ01000004.1"/>
</dbReference>
<protein>
    <submittedName>
        <fullName evidence="7">IclR family transcriptional regulator</fullName>
    </submittedName>
    <submittedName>
        <fullName evidence="8">Transcriptional regulator, IclR family</fullName>
    </submittedName>
</protein>
<evidence type="ECO:0000259" key="5">
    <source>
        <dbReference type="PROSITE" id="PS51077"/>
    </source>
</evidence>
<sequence>MTERTSDERGTTIKSVETALDVIEVLEKREQAGVTELADALGRSKSTIYHYVNTLEQRNYLEKEGGKYRLSLRFLALGGFVREREALYRHGKDDVDRLADTTSELVRLIVEDDHQGLTVYQAAGDNVTDPHTHVGTTDSLYCTAAGKAFLAELPEQQREAYFEETALEPRTEHTITDLDELRAEIADVEETGVALDDQECYEGIRCVATPVCCNHELLGAISVSGPVDRISDDRFRTKLPNELWNVAGVVEINTTYSRWESSID</sequence>
<evidence type="ECO:0000256" key="2">
    <source>
        <dbReference type="ARBA" id="ARBA00023125"/>
    </source>
</evidence>
<evidence type="ECO:0000313" key="9">
    <source>
        <dbReference type="Proteomes" id="UP000199289"/>
    </source>
</evidence>
<reference evidence="7 10" key="3">
    <citation type="submission" date="2018-07" db="EMBL/GenBank/DDBJ databases">
        <title>Genome sequence of extremly halophilic archaeon Halopelagius longus strain BC12-B1.</title>
        <authorList>
            <person name="Zhang X."/>
        </authorList>
    </citation>
    <scope>NUCLEOTIDE SEQUENCE [LARGE SCALE GENOMIC DNA]</scope>
    <source>
        <strain evidence="7 10">BC12-B1</strain>
    </source>
</reference>
<accession>A0A1H1FRY0</accession>
<dbReference type="Gene3D" id="1.10.10.10">
    <property type="entry name" value="Winged helix-like DNA-binding domain superfamily/Winged helix DNA-binding domain"/>
    <property type="match status" value="1"/>
</dbReference>
<evidence type="ECO:0000313" key="10">
    <source>
        <dbReference type="Proteomes" id="UP000255421"/>
    </source>
</evidence>
<dbReference type="SMART" id="SM00346">
    <property type="entry name" value="HTH_ICLR"/>
    <property type="match status" value="1"/>
</dbReference>
<dbReference type="InterPro" id="IPR050707">
    <property type="entry name" value="HTH_MetabolicPath_Reg"/>
</dbReference>
<evidence type="ECO:0000256" key="3">
    <source>
        <dbReference type="ARBA" id="ARBA00023163"/>
    </source>
</evidence>
<keyword evidence="3" id="KW-0804">Transcription</keyword>